<keyword evidence="14" id="KW-1185">Reference proteome</keyword>
<keyword evidence="11 12" id="KW-0407">Ion channel</keyword>
<dbReference type="GO" id="GO:0005886">
    <property type="term" value="C:plasma membrane"/>
    <property type="evidence" value="ECO:0007669"/>
    <property type="project" value="TreeGrafter"/>
</dbReference>
<keyword evidence="6" id="KW-1133">Transmembrane helix</keyword>
<proteinExistence type="inferred from homology"/>
<keyword evidence="10 12" id="KW-0739">Sodium transport</keyword>
<name>A0AAQ4D0Z7_AMBAM</name>
<dbReference type="Proteomes" id="UP001321473">
    <property type="component" value="Unassembled WGS sequence"/>
</dbReference>
<comment type="similarity">
    <text evidence="2 12">Belongs to the amiloride-sensitive sodium channel (TC 1.A.6) family.</text>
</comment>
<evidence type="ECO:0000256" key="11">
    <source>
        <dbReference type="ARBA" id="ARBA00023303"/>
    </source>
</evidence>
<comment type="caution">
    <text evidence="13">The sequence shown here is derived from an EMBL/GenBank/DDBJ whole genome shotgun (WGS) entry which is preliminary data.</text>
</comment>
<dbReference type="GO" id="GO:0015280">
    <property type="term" value="F:ligand-gated sodium channel activity"/>
    <property type="evidence" value="ECO:0007669"/>
    <property type="project" value="TreeGrafter"/>
</dbReference>
<evidence type="ECO:0000256" key="6">
    <source>
        <dbReference type="ARBA" id="ARBA00022989"/>
    </source>
</evidence>
<dbReference type="AlphaFoldDB" id="A0AAQ4D0Z7"/>
<dbReference type="PANTHER" id="PTHR11690:SF248">
    <property type="entry name" value="PICKPOCKET 17, ISOFORM A"/>
    <property type="match status" value="1"/>
</dbReference>
<dbReference type="InterPro" id="IPR001873">
    <property type="entry name" value="ENaC"/>
</dbReference>
<keyword evidence="4 12" id="KW-0894">Sodium channel</keyword>
<evidence type="ECO:0000256" key="5">
    <source>
        <dbReference type="ARBA" id="ARBA00022692"/>
    </source>
</evidence>
<dbReference type="Pfam" id="PF00858">
    <property type="entry name" value="ASC"/>
    <property type="match status" value="2"/>
</dbReference>
<keyword evidence="7" id="KW-0915">Sodium</keyword>
<evidence type="ECO:0000256" key="12">
    <source>
        <dbReference type="RuleBase" id="RU000679"/>
    </source>
</evidence>
<dbReference type="PANTHER" id="PTHR11690">
    <property type="entry name" value="AMILORIDE-SENSITIVE SODIUM CHANNEL-RELATED"/>
    <property type="match status" value="1"/>
</dbReference>
<evidence type="ECO:0000256" key="10">
    <source>
        <dbReference type="ARBA" id="ARBA00023201"/>
    </source>
</evidence>
<evidence type="ECO:0000256" key="1">
    <source>
        <dbReference type="ARBA" id="ARBA00004141"/>
    </source>
</evidence>
<keyword evidence="3 12" id="KW-0813">Transport</keyword>
<reference evidence="13 14" key="1">
    <citation type="journal article" date="2023" name="Arcadia Sci">
        <title>De novo assembly of a long-read Amblyomma americanum tick genome.</title>
        <authorList>
            <person name="Chou S."/>
            <person name="Poskanzer K.E."/>
            <person name="Rollins M."/>
            <person name="Thuy-Boun P.S."/>
        </authorList>
    </citation>
    <scope>NUCLEOTIDE SEQUENCE [LARGE SCALE GENOMIC DNA]</scope>
    <source>
        <strain evidence="13">F_SG_1</strain>
        <tissue evidence="13">Salivary glands</tissue>
    </source>
</reference>
<dbReference type="Gene3D" id="1.10.287.770">
    <property type="entry name" value="YojJ-like"/>
    <property type="match status" value="1"/>
</dbReference>
<keyword evidence="5 12" id="KW-0812">Transmembrane</keyword>
<keyword evidence="8 12" id="KW-0406">Ion transport</keyword>
<evidence type="ECO:0000256" key="3">
    <source>
        <dbReference type="ARBA" id="ARBA00022448"/>
    </source>
</evidence>
<organism evidence="13 14">
    <name type="scientific">Amblyomma americanum</name>
    <name type="common">Lone star tick</name>
    <dbReference type="NCBI Taxonomy" id="6943"/>
    <lineage>
        <taxon>Eukaryota</taxon>
        <taxon>Metazoa</taxon>
        <taxon>Ecdysozoa</taxon>
        <taxon>Arthropoda</taxon>
        <taxon>Chelicerata</taxon>
        <taxon>Arachnida</taxon>
        <taxon>Acari</taxon>
        <taxon>Parasitiformes</taxon>
        <taxon>Ixodida</taxon>
        <taxon>Ixodoidea</taxon>
        <taxon>Ixodidae</taxon>
        <taxon>Amblyomminae</taxon>
        <taxon>Amblyomma</taxon>
    </lineage>
</organism>
<evidence type="ECO:0000256" key="2">
    <source>
        <dbReference type="ARBA" id="ARBA00007193"/>
    </source>
</evidence>
<evidence type="ECO:0000256" key="7">
    <source>
        <dbReference type="ARBA" id="ARBA00023053"/>
    </source>
</evidence>
<evidence type="ECO:0000313" key="14">
    <source>
        <dbReference type="Proteomes" id="UP001321473"/>
    </source>
</evidence>
<dbReference type="EMBL" id="JARKHS020036482">
    <property type="protein sequence ID" value="KAK8756137.1"/>
    <property type="molecule type" value="Genomic_DNA"/>
</dbReference>
<accession>A0AAQ4D0Z7</accession>
<sequence>MKGCFTFNERRMIAQVPSLRNLSEAELEDLLKNRLELVLDPQVHEYLPSTSEVGFLVLIKNPGTSPSPPSDAVFVPPGYTTYIGLTLVNNTTDTSEGGLSKIVVYFATARFDNIRSAPKYDGLHAFSAIGSVNGMYLGLSFLVIIEMIELLVAGCSRSRGRP</sequence>
<evidence type="ECO:0000313" key="13">
    <source>
        <dbReference type="EMBL" id="KAK8756137.1"/>
    </source>
</evidence>
<gene>
    <name evidence="13" type="ORF">V5799_001157</name>
</gene>
<evidence type="ECO:0000256" key="4">
    <source>
        <dbReference type="ARBA" id="ARBA00022461"/>
    </source>
</evidence>
<keyword evidence="9" id="KW-0472">Membrane</keyword>
<protein>
    <submittedName>
        <fullName evidence="13">Uncharacterized protein</fullName>
    </submittedName>
</protein>
<comment type="subcellular location">
    <subcellularLocation>
        <location evidence="1">Membrane</location>
        <topology evidence="1">Multi-pass membrane protein</topology>
    </subcellularLocation>
</comment>
<evidence type="ECO:0000256" key="9">
    <source>
        <dbReference type="ARBA" id="ARBA00023136"/>
    </source>
</evidence>
<evidence type="ECO:0000256" key="8">
    <source>
        <dbReference type="ARBA" id="ARBA00023065"/>
    </source>
</evidence>